<dbReference type="Proteomes" id="UP000887564">
    <property type="component" value="Unplaced"/>
</dbReference>
<accession>A0A914RD08</accession>
<dbReference type="AlphaFoldDB" id="A0A914RD08"/>
<reference evidence="2" key="1">
    <citation type="submission" date="2022-11" db="UniProtKB">
        <authorList>
            <consortium name="WormBaseParasite"/>
        </authorList>
    </citation>
    <scope>IDENTIFICATION</scope>
</reference>
<evidence type="ECO:0000313" key="2">
    <source>
        <dbReference type="WBParaSite" id="PEQ_0000418001-mRNA-1"/>
    </source>
</evidence>
<proteinExistence type="predicted"/>
<dbReference type="Pfam" id="PF03318">
    <property type="entry name" value="ETX_MTX2"/>
    <property type="match status" value="1"/>
</dbReference>
<keyword evidence="1" id="KW-1185">Reference proteome</keyword>
<name>A0A914RD08_PAREQ</name>
<protein>
    <submittedName>
        <fullName evidence="2">Uncharacterized protein</fullName>
    </submittedName>
</protein>
<dbReference type="WBParaSite" id="PEQ_0000418001-mRNA-1">
    <property type="protein sequence ID" value="PEQ_0000418001-mRNA-1"/>
    <property type="gene ID" value="PEQ_0000418001"/>
</dbReference>
<evidence type="ECO:0000313" key="1">
    <source>
        <dbReference type="Proteomes" id="UP000887564"/>
    </source>
</evidence>
<organism evidence="1 2">
    <name type="scientific">Parascaris equorum</name>
    <name type="common">Equine roundworm</name>
    <dbReference type="NCBI Taxonomy" id="6256"/>
    <lineage>
        <taxon>Eukaryota</taxon>
        <taxon>Metazoa</taxon>
        <taxon>Ecdysozoa</taxon>
        <taxon>Nematoda</taxon>
        <taxon>Chromadorea</taxon>
        <taxon>Rhabditida</taxon>
        <taxon>Spirurina</taxon>
        <taxon>Ascaridomorpha</taxon>
        <taxon>Ascaridoidea</taxon>
        <taxon>Ascarididae</taxon>
        <taxon>Parascaris</taxon>
    </lineage>
</organism>
<dbReference type="PANTHER" id="PTHR39369:SF5">
    <property type="entry name" value="CABIT DOMAIN-CONTAINING PROTEIN"/>
    <property type="match status" value="1"/>
</dbReference>
<dbReference type="SUPFAM" id="SSF56973">
    <property type="entry name" value="Aerolisin/ETX pore-forming domain"/>
    <property type="match status" value="1"/>
</dbReference>
<dbReference type="Gene3D" id="2.170.15.10">
    <property type="entry name" value="Proaerolysin, chain A, domain 3"/>
    <property type="match status" value="1"/>
</dbReference>
<dbReference type="PANTHER" id="PTHR39369">
    <property type="entry name" value="LIN-24 (TWENTY-FOUR) LIKE"/>
    <property type="match status" value="1"/>
</dbReference>
<dbReference type="InterPro" id="IPR004991">
    <property type="entry name" value="Aerolysin-like"/>
</dbReference>
<sequence length="85" mass="9586">MQKAARERCVGEIAEMKAGFKHEMQFNNINENTKSEILSWGVDSNVVVPAHYITEASIIIEEMNYQGTYTVTSTLSGFVTISIRR</sequence>